<dbReference type="PANTHER" id="PTHR13434">
    <property type="entry name" value="PROTEIN CASC3"/>
    <property type="match status" value="1"/>
</dbReference>
<dbReference type="InterPro" id="IPR028544">
    <property type="entry name" value="CASC3"/>
</dbReference>
<dbReference type="PANTHER" id="PTHR13434:SF0">
    <property type="entry name" value="PROTEIN CASC3"/>
    <property type="match status" value="1"/>
</dbReference>
<dbReference type="AlphaFoldDB" id="A0A498P6Q2"/>
<feature type="compositionally biased region" description="Basic and acidic residues" evidence="1">
    <location>
        <begin position="158"/>
        <end position="172"/>
    </location>
</feature>
<accession>A0A498P6Q2</accession>
<feature type="compositionally biased region" description="Basic and acidic residues" evidence="1">
    <location>
        <begin position="12"/>
        <end position="24"/>
    </location>
</feature>
<proteinExistence type="evidence at protein level"/>
<feature type="compositionally biased region" description="Low complexity" evidence="1">
    <location>
        <begin position="320"/>
        <end position="332"/>
    </location>
</feature>
<dbReference type="GO" id="GO:0003723">
    <property type="term" value="F:RNA binding"/>
    <property type="evidence" value="ECO:0007669"/>
    <property type="project" value="InterPro"/>
</dbReference>
<sequence>MFLCRHAGSPSREPRRHRDGEKSVRTTWQGPSPGHRNPPQSVTLQSGPPPGPPAAPKPSGRLSNQPPQRSFQSSRAPTAPHRTEGQRHSKPSLDGPPPRGMRPQPVEGERGPRLRGRGLHAVHADRSPALVVEDIRSEEEEEEGEIPLATTTYTAHHYKTERERVPSPRKQESGPAMEGGSAAGQVRESSPPQERPVEKKSYSLARRATRTRPSDLGKQASLDESSPTVQQTPAAAKSESWQEQSDTGTQGGLTGLDQDLARLSLAGQNWAQSPPSYLQAEMRVSFQGPIYTHGDSPAALPPQGMLVQPEMHLPHPTHPGHPGLHPHQSGGPMPNPALYAAPPVSLSPGQPPPQQLLPPPFYPPPGVMTFGNTNYPYPAGATLPPMYPNPQAQSQVYGGVTYYDTVQQQAQPKRSPPRRSSHPVTVRPPPPEVTAYYTLYHSLHSARVF</sequence>
<gene>
    <name evidence="2" type="ORF">ROHU_000047</name>
</gene>
<dbReference type="EMBL" id="QBIY01000409">
    <property type="protein sequence ID" value="RXN39586.1"/>
    <property type="molecule type" value="Genomic_DNA"/>
</dbReference>
<feature type="compositionally biased region" description="Acidic residues" evidence="1">
    <location>
        <begin position="136"/>
        <end position="145"/>
    </location>
</feature>
<feature type="region of interest" description="Disordered" evidence="1">
    <location>
        <begin position="319"/>
        <end position="353"/>
    </location>
</feature>
<evidence type="ECO:0000313" key="3">
    <source>
        <dbReference type="Proteomes" id="UP000290572"/>
    </source>
</evidence>
<protein>
    <submittedName>
        <fullName evidence="2">CASC3 isoform X1</fullName>
    </submittedName>
</protein>
<evidence type="ECO:0000313" key="2">
    <source>
        <dbReference type="EMBL" id="RXN39586.1"/>
    </source>
</evidence>
<evidence type="ECO:0007829" key="4">
    <source>
        <dbReference type="PeptideAtlas" id="A0A498P6Q2"/>
    </source>
</evidence>
<dbReference type="Proteomes" id="UP000290572">
    <property type="component" value="Unassembled WGS sequence"/>
</dbReference>
<feature type="region of interest" description="Disordered" evidence="1">
    <location>
        <begin position="1"/>
        <end position="255"/>
    </location>
</feature>
<dbReference type="STRING" id="84645.A0A498P6Q2"/>
<feature type="compositionally biased region" description="Pro residues" evidence="1">
    <location>
        <begin position="47"/>
        <end position="56"/>
    </location>
</feature>
<evidence type="ECO:0000256" key="1">
    <source>
        <dbReference type="SAM" id="MobiDB-lite"/>
    </source>
</evidence>
<keyword evidence="3" id="KW-1185">Reference proteome</keyword>
<comment type="caution">
    <text evidence="2">The sequence shown here is derived from an EMBL/GenBank/DDBJ whole genome shotgun (WGS) entry which is preliminary data.</text>
</comment>
<feature type="compositionally biased region" description="Polar residues" evidence="1">
    <location>
        <begin position="222"/>
        <end position="243"/>
    </location>
</feature>
<reference evidence="2 3" key="1">
    <citation type="submission" date="2018-03" db="EMBL/GenBank/DDBJ databases">
        <title>Draft genome sequence of Rohu Carp (Labeo rohita).</title>
        <authorList>
            <person name="Das P."/>
            <person name="Kushwaha B."/>
            <person name="Joshi C.G."/>
            <person name="Kumar D."/>
            <person name="Nagpure N.S."/>
            <person name="Sahoo L."/>
            <person name="Das S.P."/>
            <person name="Bit A."/>
            <person name="Patnaik S."/>
            <person name="Meher P.K."/>
            <person name="Jayasankar P."/>
            <person name="Koringa P.G."/>
            <person name="Patel N.V."/>
            <person name="Hinsu A.T."/>
            <person name="Kumar R."/>
            <person name="Pandey M."/>
            <person name="Agarwal S."/>
            <person name="Srivastava S."/>
            <person name="Singh M."/>
            <person name="Iquebal M.A."/>
            <person name="Jaiswal S."/>
            <person name="Angadi U.B."/>
            <person name="Kumar N."/>
            <person name="Raza M."/>
            <person name="Shah T.M."/>
            <person name="Rai A."/>
            <person name="Jena J.K."/>
        </authorList>
    </citation>
    <scope>NUCLEOTIDE SEQUENCE [LARGE SCALE GENOMIC DNA]</scope>
    <source>
        <strain evidence="2">DASCIFA01</strain>
        <tissue evidence="2">Testis</tissue>
    </source>
</reference>
<feature type="region of interest" description="Disordered" evidence="1">
    <location>
        <begin position="407"/>
        <end position="430"/>
    </location>
</feature>
<organism evidence="2 3">
    <name type="scientific">Labeo rohita</name>
    <name type="common">Indian major carp</name>
    <name type="synonym">Cyprinus rohita</name>
    <dbReference type="NCBI Taxonomy" id="84645"/>
    <lineage>
        <taxon>Eukaryota</taxon>
        <taxon>Metazoa</taxon>
        <taxon>Chordata</taxon>
        <taxon>Craniata</taxon>
        <taxon>Vertebrata</taxon>
        <taxon>Euteleostomi</taxon>
        <taxon>Actinopterygii</taxon>
        <taxon>Neopterygii</taxon>
        <taxon>Teleostei</taxon>
        <taxon>Ostariophysi</taxon>
        <taxon>Cypriniformes</taxon>
        <taxon>Cyprinidae</taxon>
        <taxon>Labeoninae</taxon>
        <taxon>Labeonini</taxon>
        <taxon>Labeo</taxon>
    </lineage>
</organism>
<name>A0A498P6Q2_LABRO</name>
<dbReference type="GO" id="GO:0006397">
    <property type="term" value="P:mRNA processing"/>
    <property type="evidence" value="ECO:0007669"/>
    <property type="project" value="InterPro"/>
</dbReference>
<keyword evidence="4" id="KW-1267">Proteomics identification</keyword>
<feature type="compositionally biased region" description="Polar residues" evidence="1">
    <location>
        <begin position="61"/>
        <end position="76"/>
    </location>
</feature>
<dbReference type="GO" id="GO:0035145">
    <property type="term" value="C:exon-exon junction complex"/>
    <property type="evidence" value="ECO:0007669"/>
    <property type="project" value="InterPro"/>
</dbReference>